<evidence type="ECO:0000313" key="1">
    <source>
        <dbReference type="EMBL" id="PSB04755.1"/>
    </source>
</evidence>
<gene>
    <name evidence="1" type="ORF">C7B64_02750</name>
</gene>
<name>A0A2T1C903_9CYAN</name>
<dbReference type="RefSeq" id="WP_106287128.1">
    <property type="nucleotide sequence ID" value="NZ_CAWNTC010000163.1"/>
</dbReference>
<reference evidence="1 2" key="1">
    <citation type="submission" date="2018-02" db="EMBL/GenBank/DDBJ databases">
        <authorList>
            <person name="Cohen D.B."/>
            <person name="Kent A.D."/>
        </authorList>
    </citation>
    <scope>NUCLEOTIDE SEQUENCE [LARGE SCALE GENOMIC DNA]</scope>
    <source>
        <strain evidence="1 2">CCAP 1448/3</strain>
    </source>
</reference>
<dbReference type="Proteomes" id="UP000238762">
    <property type="component" value="Unassembled WGS sequence"/>
</dbReference>
<dbReference type="OrthoDB" id="467451at2"/>
<reference evidence="1 2" key="2">
    <citation type="submission" date="2018-03" db="EMBL/GenBank/DDBJ databases">
        <title>The ancient ancestry and fast evolution of plastids.</title>
        <authorList>
            <person name="Moore K.R."/>
            <person name="Magnabosco C."/>
            <person name="Momper L."/>
            <person name="Gold D.A."/>
            <person name="Bosak T."/>
            <person name="Fournier G.P."/>
        </authorList>
    </citation>
    <scope>NUCLEOTIDE SEQUENCE [LARGE SCALE GENOMIC DNA]</scope>
    <source>
        <strain evidence="1 2">CCAP 1448/3</strain>
    </source>
</reference>
<proteinExistence type="predicted"/>
<comment type="caution">
    <text evidence="1">The sequence shown here is derived from an EMBL/GenBank/DDBJ whole genome shotgun (WGS) entry which is preliminary data.</text>
</comment>
<sequence>MSTSTLVRQETSLECLQSLNDASANHQHQARIMQLTKCLYQVDHQEKYLSLQAEVESLIQRLKSIKAQKLTDERQESPKS</sequence>
<organism evidence="1 2">
    <name type="scientific">Merismopedia glauca CCAP 1448/3</name>
    <dbReference type="NCBI Taxonomy" id="1296344"/>
    <lineage>
        <taxon>Bacteria</taxon>
        <taxon>Bacillati</taxon>
        <taxon>Cyanobacteriota</taxon>
        <taxon>Cyanophyceae</taxon>
        <taxon>Synechococcales</taxon>
        <taxon>Merismopediaceae</taxon>
        <taxon>Merismopedia</taxon>
    </lineage>
</organism>
<protein>
    <submittedName>
        <fullName evidence="1">Uncharacterized protein</fullName>
    </submittedName>
</protein>
<accession>A0A2T1C903</accession>
<evidence type="ECO:0000313" key="2">
    <source>
        <dbReference type="Proteomes" id="UP000238762"/>
    </source>
</evidence>
<keyword evidence="2" id="KW-1185">Reference proteome</keyword>
<dbReference type="EMBL" id="PVWJ01000008">
    <property type="protein sequence ID" value="PSB04755.1"/>
    <property type="molecule type" value="Genomic_DNA"/>
</dbReference>
<dbReference type="AlphaFoldDB" id="A0A2T1C903"/>